<comment type="similarity">
    <text evidence="1">Belongs to the FGGY kinase family.</text>
</comment>
<evidence type="ECO:0000313" key="10">
    <source>
        <dbReference type="EMBL" id="OMD27294.1"/>
    </source>
</evidence>
<keyword evidence="5" id="KW-0067">ATP-binding</keyword>
<evidence type="ECO:0000313" key="11">
    <source>
        <dbReference type="Proteomes" id="UP000187465"/>
    </source>
</evidence>
<evidence type="ECO:0000256" key="4">
    <source>
        <dbReference type="ARBA" id="ARBA00022777"/>
    </source>
</evidence>
<evidence type="ECO:0000256" key="5">
    <source>
        <dbReference type="ARBA" id="ARBA00022840"/>
    </source>
</evidence>
<evidence type="ECO:0000256" key="3">
    <source>
        <dbReference type="ARBA" id="ARBA00022741"/>
    </source>
</evidence>
<sequence>MQNHIAVDIGASSGRVVCGTLQQPGGTLSIEEIHRFSNGFAEQNGNLYWNIDYLVAEIVKGLQQAKARGIERCTVGIDTWGVDYVLLDQEGARIHEVFSYRDSRTDGAIERLHRNISTESVYEKVGIQYLPINTLYQLFVHDQAELEAAHSILLVPDYLYYRLTGRKISEVTIGSTSGMLNLHTRDYDEDLLSVLGLSKEQFPPLTEPGEPVGRLTEDLAARGDLPDCEFIAVASHDTASAVLGVPANSEKWGFLSSGTWSLIGVERGSAITSPEAMLRNYTNEWGAYGSFRFLKNIMGMWLIQKVREEYGGQYSFGELVELAAQEIPFRSIIYCNDERFMNPQSMIDEIRSYCVEAGQLVPQTPGEMARCVFDSLALSYYFYIQDLQQLTGDNLERLHIVGGGANNGLLCQITADLLEMEIHAGPTESTALGNLVVQMISTGAVNDLQEAREIISRSFQVTSYIPKGMDPTTKKAALAQFARLQAVN</sequence>
<dbReference type="PANTHER" id="PTHR43095:SF2">
    <property type="entry name" value="GLUCONOKINASE"/>
    <property type="match status" value="1"/>
</dbReference>
<gene>
    <name evidence="10" type="ORF">BJP51_25390</name>
</gene>
<dbReference type="InterPro" id="IPR018485">
    <property type="entry name" value="FGGY_C"/>
</dbReference>
<dbReference type="EMBL" id="MKQP01000037">
    <property type="protein sequence ID" value="OMD27294.1"/>
    <property type="molecule type" value="Genomic_DNA"/>
</dbReference>
<dbReference type="SUPFAM" id="SSF53067">
    <property type="entry name" value="Actin-like ATPase domain"/>
    <property type="match status" value="2"/>
</dbReference>
<dbReference type="GO" id="GO:0005524">
    <property type="term" value="F:ATP binding"/>
    <property type="evidence" value="ECO:0007669"/>
    <property type="project" value="UniProtKB-KW"/>
</dbReference>
<feature type="domain" description="Carbohydrate kinase FGGY N-terminal" evidence="8">
    <location>
        <begin position="5"/>
        <end position="244"/>
    </location>
</feature>
<accession>A0A1R0X2H5</accession>
<dbReference type="PIRSF" id="PIRSF000538">
    <property type="entry name" value="GlpK"/>
    <property type="match status" value="1"/>
</dbReference>
<dbReference type="AlphaFoldDB" id="A0A1R0X2H5"/>
<dbReference type="NCBIfam" id="TIGR02627">
    <property type="entry name" value="rhamnulo_kin"/>
    <property type="match status" value="1"/>
</dbReference>
<keyword evidence="2" id="KW-0808">Transferase</keyword>
<evidence type="ECO:0000256" key="7">
    <source>
        <dbReference type="NCBIfam" id="TIGR02627"/>
    </source>
</evidence>
<proteinExistence type="inferred from homology"/>
<reference evidence="10 11" key="1">
    <citation type="submission" date="2016-10" db="EMBL/GenBank/DDBJ databases">
        <title>Paenibacillus species isolates.</title>
        <authorList>
            <person name="Beno S.M."/>
        </authorList>
    </citation>
    <scope>NUCLEOTIDE SEQUENCE [LARGE SCALE GENOMIC DNA]</scope>
    <source>
        <strain evidence="10 11">FSL H7-0604</strain>
    </source>
</reference>
<feature type="domain" description="Carbohydrate kinase FGGY C-terminal" evidence="9">
    <location>
        <begin position="255"/>
        <end position="441"/>
    </location>
</feature>
<evidence type="ECO:0000256" key="1">
    <source>
        <dbReference type="ARBA" id="ARBA00009156"/>
    </source>
</evidence>
<dbReference type="InterPro" id="IPR013449">
    <property type="entry name" value="Rhamnulokinase"/>
</dbReference>
<dbReference type="Pfam" id="PF02782">
    <property type="entry name" value="FGGY_C"/>
    <property type="match status" value="1"/>
</dbReference>
<evidence type="ECO:0000259" key="8">
    <source>
        <dbReference type="Pfam" id="PF00370"/>
    </source>
</evidence>
<dbReference type="EC" id="2.7.1.5" evidence="7"/>
<protein>
    <recommendedName>
        <fullName evidence="7">Rhamnulokinase</fullName>
        <ecNumber evidence="7">2.7.1.5</ecNumber>
    </recommendedName>
</protein>
<dbReference type="Pfam" id="PF00370">
    <property type="entry name" value="FGGY_N"/>
    <property type="match status" value="1"/>
</dbReference>
<comment type="caution">
    <text evidence="10">The sequence shown here is derived from an EMBL/GenBank/DDBJ whole genome shotgun (WGS) entry which is preliminary data.</text>
</comment>
<dbReference type="InterPro" id="IPR043129">
    <property type="entry name" value="ATPase_NBD"/>
</dbReference>
<dbReference type="Gene3D" id="3.30.420.40">
    <property type="match status" value="2"/>
</dbReference>
<dbReference type="PANTHER" id="PTHR43095">
    <property type="entry name" value="SUGAR KINASE"/>
    <property type="match status" value="1"/>
</dbReference>
<evidence type="ECO:0000259" key="9">
    <source>
        <dbReference type="Pfam" id="PF02782"/>
    </source>
</evidence>
<dbReference type="GO" id="GO:0008993">
    <property type="term" value="F:rhamnulokinase activity"/>
    <property type="evidence" value="ECO:0007669"/>
    <property type="project" value="UniProtKB-UniRule"/>
</dbReference>
<dbReference type="InterPro" id="IPR018484">
    <property type="entry name" value="FGGY_N"/>
</dbReference>
<keyword evidence="4 10" id="KW-0418">Kinase</keyword>
<evidence type="ECO:0000256" key="2">
    <source>
        <dbReference type="ARBA" id="ARBA00022679"/>
    </source>
</evidence>
<dbReference type="InterPro" id="IPR000577">
    <property type="entry name" value="Carb_kinase_FGGY"/>
</dbReference>
<dbReference type="Proteomes" id="UP000187465">
    <property type="component" value="Unassembled WGS sequence"/>
</dbReference>
<name>A0A1R0X2H5_9BACL</name>
<keyword evidence="6" id="KW-0684">Rhamnose metabolism</keyword>
<dbReference type="InterPro" id="IPR050406">
    <property type="entry name" value="FGGY_Carb_Kinase"/>
</dbReference>
<dbReference type="CDD" id="cd07771">
    <property type="entry name" value="ASKHA_NBD_FGGY_RhaB-like"/>
    <property type="match status" value="1"/>
</dbReference>
<keyword evidence="3" id="KW-0547">Nucleotide-binding</keyword>
<evidence type="ECO:0000256" key="6">
    <source>
        <dbReference type="ARBA" id="ARBA00023308"/>
    </source>
</evidence>
<dbReference type="GO" id="GO:0019301">
    <property type="term" value="P:rhamnose catabolic process"/>
    <property type="evidence" value="ECO:0007669"/>
    <property type="project" value="UniProtKB-UniRule"/>
</dbReference>
<organism evidence="10 11">
    <name type="scientific">Paenibacillus odorifer</name>
    <dbReference type="NCBI Taxonomy" id="189426"/>
    <lineage>
        <taxon>Bacteria</taxon>
        <taxon>Bacillati</taxon>
        <taxon>Bacillota</taxon>
        <taxon>Bacilli</taxon>
        <taxon>Bacillales</taxon>
        <taxon>Paenibacillaceae</taxon>
        <taxon>Paenibacillus</taxon>
    </lineage>
</organism>